<protein>
    <submittedName>
        <fullName evidence="1">Uncharacterized protein</fullName>
    </submittedName>
</protein>
<organism evidence="1 2">
    <name type="scientific">Pistacia integerrima</name>
    <dbReference type="NCBI Taxonomy" id="434235"/>
    <lineage>
        <taxon>Eukaryota</taxon>
        <taxon>Viridiplantae</taxon>
        <taxon>Streptophyta</taxon>
        <taxon>Embryophyta</taxon>
        <taxon>Tracheophyta</taxon>
        <taxon>Spermatophyta</taxon>
        <taxon>Magnoliopsida</taxon>
        <taxon>eudicotyledons</taxon>
        <taxon>Gunneridae</taxon>
        <taxon>Pentapetalae</taxon>
        <taxon>rosids</taxon>
        <taxon>malvids</taxon>
        <taxon>Sapindales</taxon>
        <taxon>Anacardiaceae</taxon>
        <taxon>Pistacia</taxon>
    </lineage>
</organism>
<proteinExistence type="predicted"/>
<dbReference type="EMBL" id="CM047742">
    <property type="protein sequence ID" value="KAJ0035942.1"/>
    <property type="molecule type" value="Genomic_DNA"/>
</dbReference>
<reference evidence="2" key="1">
    <citation type="journal article" date="2023" name="G3 (Bethesda)">
        <title>Genome assembly and association tests identify interacting loci associated with vigor, precocity, and sex in interspecific pistachio rootstocks.</title>
        <authorList>
            <person name="Palmer W."/>
            <person name="Jacygrad E."/>
            <person name="Sagayaradj S."/>
            <person name="Cavanaugh K."/>
            <person name="Han R."/>
            <person name="Bertier L."/>
            <person name="Beede B."/>
            <person name="Kafkas S."/>
            <person name="Golino D."/>
            <person name="Preece J."/>
            <person name="Michelmore R."/>
        </authorList>
    </citation>
    <scope>NUCLEOTIDE SEQUENCE [LARGE SCALE GENOMIC DNA]</scope>
</reference>
<keyword evidence="2" id="KW-1185">Reference proteome</keyword>
<evidence type="ECO:0000313" key="1">
    <source>
        <dbReference type="EMBL" id="KAJ0035942.1"/>
    </source>
</evidence>
<gene>
    <name evidence="1" type="ORF">Pint_26482</name>
</gene>
<evidence type="ECO:0000313" key="2">
    <source>
        <dbReference type="Proteomes" id="UP001163603"/>
    </source>
</evidence>
<sequence>MIFILILRFYLQAVESYVHPSLQEQRNKKNKTPRDVFTEEHKELVKQGEKWMKGTATSCSVVATLIITVVFTAAFTIPGGNNDDGIPIFLHDMAFIVFVISDALALFSSTASVLMFLAILTSRYSEDDFLVSLPRKLIIGLITLFFSIASMMVAFGATVYTFVSHSWNWTVIPISLLGCFPVTLFAILQFPLLVEIYFSTYRPSIPTTPNE</sequence>
<name>A0ACC0YHZ6_9ROSI</name>
<comment type="caution">
    <text evidence="1">The sequence shown here is derived from an EMBL/GenBank/DDBJ whole genome shotgun (WGS) entry which is preliminary data.</text>
</comment>
<dbReference type="Proteomes" id="UP001163603">
    <property type="component" value="Chromosome 7"/>
</dbReference>
<accession>A0ACC0YHZ6</accession>